<evidence type="ECO:0000313" key="1">
    <source>
        <dbReference type="EMBL" id="KAL1251314.1"/>
    </source>
</evidence>
<name>A0ABR3LEJ4_9TELE</name>
<keyword evidence="2" id="KW-1185">Reference proteome</keyword>
<organism evidence="1 2">
    <name type="scientific">Cirrhinus molitorella</name>
    <name type="common">mud carp</name>
    <dbReference type="NCBI Taxonomy" id="172907"/>
    <lineage>
        <taxon>Eukaryota</taxon>
        <taxon>Metazoa</taxon>
        <taxon>Chordata</taxon>
        <taxon>Craniata</taxon>
        <taxon>Vertebrata</taxon>
        <taxon>Euteleostomi</taxon>
        <taxon>Actinopterygii</taxon>
        <taxon>Neopterygii</taxon>
        <taxon>Teleostei</taxon>
        <taxon>Ostariophysi</taxon>
        <taxon>Cypriniformes</taxon>
        <taxon>Cyprinidae</taxon>
        <taxon>Labeoninae</taxon>
        <taxon>Labeonini</taxon>
        <taxon>Cirrhinus</taxon>
    </lineage>
</organism>
<dbReference type="EMBL" id="JAYMGO010000022">
    <property type="protein sequence ID" value="KAL1251314.1"/>
    <property type="molecule type" value="Genomic_DNA"/>
</dbReference>
<protein>
    <submittedName>
        <fullName evidence="1">Uncharacterized protein</fullName>
    </submittedName>
</protein>
<proteinExistence type="predicted"/>
<accession>A0ABR3LEJ4</accession>
<gene>
    <name evidence="1" type="ORF">QQF64_019110</name>
</gene>
<reference evidence="1 2" key="1">
    <citation type="submission" date="2023-09" db="EMBL/GenBank/DDBJ databases">
        <authorList>
            <person name="Wang M."/>
        </authorList>
    </citation>
    <scope>NUCLEOTIDE SEQUENCE [LARGE SCALE GENOMIC DNA]</scope>
    <source>
        <strain evidence="1">GT-2023</strain>
        <tissue evidence="1">Liver</tissue>
    </source>
</reference>
<sequence>MYLLKVNGRPTGLSAPALSRANFLQSSSDCIKQHDNESGGKTPRAEKTRLEFDSIQKDLEDPDHRCQLEVPADADTPSVFVQNEILFGATRRFQRLDSGLPSGNGNKIYLGPSYLSASLICTVNLGLLSLRLNNRPPGLIDSRFSWQLPQAFFPARKETSAKNGDLLSSGSLRTVIYKLGRSPPALIPAYRRLQDLLLRARTSFACLESLCG</sequence>
<dbReference type="Proteomes" id="UP001558613">
    <property type="component" value="Unassembled WGS sequence"/>
</dbReference>
<comment type="caution">
    <text evidence="1">The sequence shown here is derived from an EMBL/GenBank/DDBJ whole genome shotgun (WGS) entry which is preliminary data.</text>
</comment>
<evidence type="ECO:0000313" key="2">
    <source>
        <dbReference type="Proteomes" id="UP001558613"/>
    </source>
</evidence>